<dbReference type="Gene3D" id="2.60.40.10">
    <property type="entry name" value="Immunoglobulins"/>
    <property type="match status" value="3"/>
</dbReference>
<evidence type="ECO:0000256" key="5">
    <source>
        <dbReference type="ARBA" id="ARBA00023273"/>
    </source>
</evidence>
<feature type="signal peptide" evidence="6">
    <location>
        <begin position="1"/>
        <end position="24"/>
    </location>
</feature>
<dbReference type="RefSeq" id="WP_073208796.1">
    <property type="nucleotide sequence ID" value="NZ_FRBD01000013.1"/>
</dbReference>
<keyword evidence="4" id="KW-0969">Cilium</keyword>
<dbReference type="InterPro" id="IPR011467">
    <property type="entry name" value="DUF1573"/>
</dbReference>
<feature type="domain" description="HYDIN/VesB/CFA65-like Ig-like" evidence="7">
    <location>
        <begin position="257"/>
        <end position="353"/>
    </location>
</feature>
<proteinExistence type="predicted"/>
<dbReference type="Pfam" id="PF07610">
    <property type="entry name" value="DUF1573"/>
    <property type="match status" value="1"/>
</dbReference>
<keyword evidence="6" id="KW-0732">Signal</keyword>
<keyword evidence="5" id="KW-0966">Cell projection</keyword>
<evidence type="ECO:0000259" key="7">
    <source>
        <dbReference type="Pfam" id="PF22544"/>
    </source>
</evidence>
<dbReference type="AlphaFoldDB" id="A0A1M6VM85"/>
<gene>
    <name evidence="8" type="ORF">SAMN05216463_11345</name>
</gene>
<dbReference type="PANTHER" id="PTHR37833">
    <property type="entry name" value="LIPOPROTEIN-RELATED"/>
    <property type="match status" value="1"/>
</dbReference>
<evidence type="ECO:0000313" key="9">
    <source>
        <dbReference type="Proteomes" id="UP000184130"/>
    </source>
</evidence>
<dbReference type="Proteomes" id="UP000184130">
    <property type="component" value="Unassembled WGS sequence"/>
</dbReference>
<evidence type="ECO:0000256" key="3">
    <source>
        <dbReference type="ARBA" id="ARBA00022490"/>
    </source>
</evidence>
<dbReference type="GO" id="GO:0005737">
    <property type="term" value="C:cytoplasm"/>
    <property type="evidence" value="ECO:0007669"/>
    <property type="project" value="UniProtKB-SubCell"/>
</dbReference>
<dbReference type="InterPro" id="IPR013783">
    <property type="entry name" value="Ig-like_fold"/>
</dbReference>
<evidence type="ECO:0000256" key="1">
    <source>
        <dbReference type="ARBA" id="ARBA00004138"/>
    </source>
</evidence>
<evidence type="ECO:0000256" key="6">
    <source>
        <dbReference type="SAM" id="SignalP"/>
    </source>
</evidence>
<evidence type="ECO:0000256" key="2">
    <source>
        <dbReference type="ARBA" id="ARBA00004496"/>
    </source>
</evidence>
<evidence type="ECO:0000256" key="4">
    <source>
        <dbReference type="ARBA" id="ARBA00023069"/>
    </source>
</evidence>
<dbReference type="EMBL" id="FRBD01000013">
    <property type="protein sequence ID" value="SHK82600.1"/>
    <property type="molecule type" value="Genomic_DNA"/>
</dbReference>
<sequence length="357" mass="39562">MNRKFLIIVFSFLVTPFSFLEANAQRLTVKNTTVDVGATGYEQPVTATFELRNKGLRRLVIESVKPDCGCTSVEFPKEVGIGDKFVIRMTYDARQLGHFQKMCQVKSNGTKKPFYLTMKGVVKTDMRDYSGEYPIAMGDLLLDADAIEFDDVNKGDVPVKEIHIFNNGKKAMRPNLMHLPAYLTAITSPDHLLPGRSATITVKLLSDKLRDYGLTKTTLYVAHNPGDKVSQDRAIEVATVLLPDMKQFEKTNKALAPVLNMSETDVDFTDFGGKPKKSATVTLTNEGQSPLKISSLQLFTAGLKVTLSKSEIAPGQSTHLKITGTAAELQKLRTRPRILMITNDPDHAKVVVNIKLR</sequence>
<organism evidence="8 9">
    <name type="scientific">Xylanibacter ruminicola</name>
    <name type="common">Prevotella ruminicola</name>
    <dbReference type="NCBI Taxonomy" id="839"/>
    <lineage>
        <taxon>Bacteria</taxon>
        <taxon>Pseudomonadati</taxon>
        <taxon>Bacteroidota</taxon>
        <taxon>Bacteroidia</taxon>
        <taxon>Bacteroidales</taxon>
        <taxon>Prevotellaceae</taxon>
        <taxon>Xylanibacter</taxon>
    </lineage>
</organism>
<dbReference type="Pfam" id="PF22544">
    <property type="entry name" value="HYDIN_VesB_CFA65-like_Ig"/>
    <property type="match status" value="1"/>
</dbReference>
<accession>A0A1M6VM85</accession>
<reference evidence="8 9" key="1">
    <citation type="submission" date="2016-11" db="EMBL/GenBank/DDBJ databases">
        <authorList>
            <person name="Jaros S."/>
            <person name="Januszkiewicz K."/>
            <person name="Wedrychowicz H."/>
        </authorList>
    </citation>
    <scope>NUCLEOTIDE SEQUENCE [LARGE SCALE GENOMIC DNA]</scope>
    <source>
        <strain evidence="8 9">KHT3</strain>
    </source>
</reference>
<comment type="subcellular location">
    <subcellularLocation>
        <location evidence="1">Cell projection</location>
        <location evidence="1">Cilium</location>
    </subcellularLocation>
    <subcellularLocation>
        <location evidence="2">Cytoplasm</location>
    </subcellularLocation>
</comment>
<dbReference type="OrthoDB" id="1466304at2"/>
<protein>
    <recommendedName>
        <fullName evidence="7">HYDIN/VesB/CFA65-like Ig-like domain-containing protein</fullName>
    </recommendedName>
</protein>
<keyword evidence="3" id="KW-0963">Cytoplasm</keyword>
<name>A0A1M6VM85_XYLRU</name>
<dbReference type="InterPro" id="IPR053879">
    <property type="entry name" value="HYDIN_VesB_CFA65-like_Ig"/>
</dbReference>
<dbReference type="PANTHER" id="PTHR37833:SF1">
    <property type="entry name" value="SIGNAL PEPTIDE PROTEIN"/>
    <property type="match status" value="1"/>
</dbReference>
<evidence type="ECO:0000313" key="8">
    <source>
        <dbReference type="EMBL" id="SHK82600.1"/>
    </source>
</evidence>
<dbReference type="NCBIfam" id="NF012200">
    <property type="entry name" value="choice_anch_D"/>
    <property type="match status" value="1"/>
</dbReference>
<feature type="chain" id="PRO_5012545366" description="HYDIN/VesB/CFA65-like Ig-like domain-containing protein" evidence="6">
    <location>
        <begin position="25"/>
        <end position="357"/>
    </location>
</feature>